<sequence>LKLVMLRHVPQEPCEAVPFSSYTWAGLTSSLRRMLLYQSIADEGMNSTAVHRASVSSLLVARGDHLEALDVRPLLSMPCPRPQFVPAQQFLTTWTSSHRFLGLCKSTLLATNSQACLPLLESSVERAWNRFTERAYLHHYTQHGLEEEHFAEAFVQLEQT</sequence>
<keyword evidence="2" id="KW-0493">Microtubule</keyword>
<dbReference type="EMBL" id="GEIB01002050">
    <property type="protein sequence ID" value="JAR86417.1"/>
    <property type="molecule type" value="Transcribed_RNA"/>
</dbReference>
<dbReference type="GO" id="GO:0005874">
    <property type="term" value="C:microtubule"/>
    <property type="evidence" value="ECO:0007669"/>
    <property type="project" value="UniProtKB-KW"/>
</dbReference>
<organism evidence="5">
    <name type="scientific">Alectorobius mimon</name>
    <dbReference type="NCBI Taxonomy" id="360319"/>
    <lineage>
        <taxon>Eukaryota</taxon>
        <taxon>Metazoa</taxon>
        <taxon>Ecdysozoa</taxon>
        <taxon>Arthropoda</taxon>
        <taxon>Chelicerata</taxon>
        <taxon>Arachnida</taxon>
        <taxon>Acari</taxon>
        <taxon>Parasitiformes</taxon>
        <taxon>Ixodida</taxon>
        <taxon>Ixodoidea</taxon>
        <taxon>Argasidae</taxon>
        <taxon>Ornithodorinae</taxon>
        <taxon>Alectorobius</taxon>
    </lineage>
</organism>
<keyword evidence="4" id="KW-0342">GTP-binding</keyword>
<evidence type="ECO:0000256" key="4">
    <source>
        <dbReference type="ARBA" id="ARBA00023134"/>
    </source>
</evidence>
<feature type="non-terminal residue" evidence="5">
    <location>
        <position position="1"/>
    </location>
</feature>
<dbReference type="AlphaFoldDB" id="A0A147B6P8"/>
<dbReference type="GO" id="GO:0005525">
    <property type="term" value="F:GTP binding"/>
    <property type="evidence" value="ECO:0007669"/>
    <property type="project" value="UniProtKB-KW"/>
</dbReference>
<accession>A0A147B6P8</accession>
<comment type="similarity">
    <text evidence="1">Belongs to the tubulin family.</text>
</comment>
<keyword evidence="3" id="KW-0547">Nucleotide-binding</keyword>
<evidence type="ECO:0000256" key="1">
    <source>
        <dbReference type="ARBA" id="ARBA00009636"/>
    </source>
</evidence>
<dbReference type="SUPFAM" id="SSF55307">
    <property type="entry name" value="Tubulin C-terminal domain-like"/>
    <property type="match status" value="1"/>
</dbReference>
<dbReference type="InterPro" id="IPR023123">
    <property type="entry name" value="Tubulin_C"/>
</dbReference>
<protein>
    <submittedName>
        <fullName evidence="5">Tubulin delta chain</fullName>
    </submittedName>
</protein>
<evidence type="ECO:0000256" key="2">
    <source>
        <dbReference type="ARBA" id="ARBA00022701"/>
    </source>
</evidence>
<name>A0A147B6P8_9ACAR</name>
<evidence type="ECO:0000256" key="3">
    <source>
        <dbReference type="ARBA" id="ARBA00022741"/>
    </source>
</evidence>
<dbReference type="Gene3D" id="1.10.287.600">
    <property type="entry name" value="Helix hairpin bin"/>
    <property type="match status" value="1"/>
</dbReference>
<proteinExistence type="inferred from homology"/>
<feature type="non-terminal residue" evidence="5">
    <location>
        <position position="160"/>
    </location>
</feature>
<dbReference type="InterPro" id="IPR008280">
    <property type="entry name" value="Tub_FtsZ_C"/>
</dbReference>
<evidence type="ECO:0000313" key="5">
    <source>
        <dbReference type="EMBL" id="JAR86417.1"/>
    </source>
</evidence>
<reference evidence="5" key="1">
    <citation type="submission" date="2016-03" db="EMBL/GenBank/DDBJ databases">
        <title>Gut transcriptome analysis on engorged females of Ornithodoros mimon (Acari: Argasidae) and phylogenetic inferences of soft ticks.</title>
        <authorList>
            <person name="Landulfo G.A."/>
            <person name="Giovanni D."/>
            <person name="Carvalho E."/>
            <person name="Junqueira-de-Azevedo I."/>
            <person name="Patane J."/>
            <person name="Mendoca R."/>
            <person name="Barros-Battesti D."/>
        </authorList>
    </citation>
    <scope>NUCLEOTIDE SEQUENCE</scope>
    <source>
        <strain evidence="5">Females</strain>
        <tissue evidence="5">Gut</tissue>
    </source>
</reference>